<evidence type="ECO:0000256" key="4">
    <source>
        <dbReference type="ARBA" id="ARBA00022989"/>
    </source>
</evidence>
<dbReference type="GO" id="GO:0005886">
    <property type="term" value="C:plasma membrane"/>
    <property type="evidence" value="ECO:0007669"/>
    <property type="project" value="UniProtKB-SubCell"/>
</dbReference>
<proteinExistence type="inferred from homology"/>
<evidence type="ECO:0000256" key="1">
    <source>
        <dbReference type="ARBA" id="ARBA00004651"/>
    </source>
</evidence>
<evidence type="ECO:0000256" key="6">
    <source>
        <dbReference type="RuleBase" id="RU363032"/>
    </source>
</evidence>
<feature type="transmembrane region" description="Helical" evidence="6">
    <location>
        <begin position="105"/>
        <end position="122"/>
    </location>
</feature>
<feature type="transmembrane region" description="Helical" evidence="6">
    <location>
        <begin position="66"/>
        <end position="85"/>
    </location>
</feature>
<keyword evidence="4 6" id="KW-1133">Transmembrane helix</keyword>
<feature type="transmembrane region" description="Helical" evidence="6">
    <location>
        <begin position="172"/>
        <end position="192"/>
    </location>
</feature>
<keyword evidence="2 6" id="KW-0813">Transport</keyword>
<feature type="transmembrane region" description="Helical" evidence="6">
    <location>
        <begin position="233"/>
        <end position="257"/>
    </location>
</feature>
<feature type="region of interest" description="Disordered" evidence="7">
    <location>
        <begin position="1"/>
        <end position="33"/>
    </location>
</feature>
<protein>
    <submittedName>
        <fullName evidence="9">ABC-type proline/glycine betaine transport system, permease component</fullName>
    </submittedName>
</protein>
<organism evidence="9 10">
    <name type="scientific">Spirochaeta africana (strain ATCC 700263 / DSM 8902 / Z-7692)</name>
    <dbReference type="NCBI Taxonomy" id="889378"/>
    <lineage>
        <taxon>Bacteria</taxon>
        <taxon>Pseudomonadati</taxon>
        <taxon>Spirochaetota</taxon>
        <taxon>Spirochaetia</taxon>
        <taxon>Spirochaetales</taxon>
        <taxon>Spirochaetaceae</taxon>
        <taxon>Spirochaeta</taxon>
    </lineage>
</organism>
<sequence length="382" mass="39871">MGQRGRQPGLRGRAPGTPARRSQPGVRGRPLVRQRAAASPVSGAASLVRQRAAASPVSGALSRSLVLLKGTVCLQLWVAAALLVLPGLFGDAVSSNGTGRLNPGAGWWLYMAGITIQLHSLRIRLPRPVWLLTAMAIAATLYLGESGSLALVQEFTVRSDRFLQESLTHLQLAFGSACAAALVGIPLGILAYRSDTAGRVVFSLVSGVQTVPSLALFGLMIAPLALLSRSVPALRAVGLQGIGFAPAFLALLLYSLLPIVRNTYTSLAALPQDVLRAGQGMGMTRVQLFRYVELPLALPIVLAGVRTAAVQAVGNTTIAALIGAGGLGSFVFQGLGQGADDLIVLGVLPIVGLAVCTDRGLDALVRRLDYRTVIRNRTLEAA</sequence>
<keyword evidence="5 6" id="KW-0472">Membrane</keyword>
<dbReference type="PANTHER" id="PTHR30177:SF30">
    <property type="entry name" value="GLYCINE BETAINE UPTAKE SYSTEM PERMEASE PROTEIN YEHY"/>
    <property type="match status" value="1"/>
</dbReference>
<feature type="transmembrane region" description="Helical" evidence="6">
    <location>
        <begin position="129"/>
        <end position="152"/>
    </location>
</feature>
<dbReference type="GO" id="GO:0055085">
    <property type="term" value="P:transmembrane transport"/>
    <property type="evidence" value="ECO:0007669"/>
    <property type="project" value="InterPro"/>
</dbReference>
<gene>
    <name evidence="9" type="ordered locus">Spiaf_1096</name>
</gene>
<comment type="similarity">
    <text evidence="6">Belongs to the binding-protein-dependent transport system permease family.</text>
</comment>
<evidence type="ECO:0000256" key="7">
    <source>
        <dbReference type="SAM" id="MobiDB-lite"/>
    </source>
</evidence>
<comment type="subcellular location">
    <subcellularLocation>
        <location evidence="1 6">Cell membrane</location>
        <topology evidence="1 6">Multi-pass membrane protein</topology>
    </subcellularLocation>
</comment>
<keyword evidence="10" id="KW-1185">Reference proteome</keyword>
<dbReference type="InterPro" id="IPR051204">
    <property type="entry name" value="ABC_transp_perm/SBD"/>
</dbReference>
<dbReference type="Pfam" id="PF00528">
    <property type="entry name" value="BPD_transp_1"/>
    <property type="match status" value="1"/>
</dbReference>
<dbReference type="eggNOG" id="COG1174">
    <property type="taxonomic scope" value="Bacteria"/>
</dbReference>
<dbReference type="Gene3D" id="1.10.3720.10">
    <property type="entry name" value="MetI-like"/>
    <property type="match status" value="1"/>
</dbReference>
<dbReference type="OrthoDB" id="9801163at2"/>
<dbReference type="EMBL" id="CP003282">
    <property type="protein sequence ID" value="AFG37183.1"/>
    <property type="molecule type" value="Genomic_DNA"/>
</dbReference>
<evidence type="ECO:0000256" key="2">
    <source>
        <dbReference type="ARBA" id="ARBA00022448"/>
    </source>
</evidence>
<dbReference type="InterPro" id="IPR000515">
    <property type="entry name" value="MetI-like"/>
</dbReference>
<evidence type="ECO:0000256" key="5">
    <source>
        <dbReference type="ARBA" id="ARBA00023136"/>
    </source>
</evidence>
<dbReference type="SUPFAM" id="SSF161098">
    <property type="entry name" value="MetI-like"/>
    <property type="match status" value="1"/>
</dbReference>
<feature type="compositionally biased region" description="Low complexity" evidence="7">
    <location>
        <begin position="1"/>
        <end position="16"/>
    </location>
</feature>
<evidence type="ECO:0000313" key="10">
    <source>
        <dbReference type="Proteomes" id="UP000007383"/>
    </source>
</evidence>
<dbReference type="GO" id="GO:0031460">
    <property type="term" value="P:glycine betaine transport"/>
    <property type="evidence" value="ECO:0007669"/>
    <property type="project" value="TreeGrafter"/>
</dbReference>
<dbReference type="InterPro" id="IPR035906">
    <property type="entry name" value="MetI-like_sf"/>
</dbReference>
<dbReference type="KEGG" id="sfc:Spiaf_1096"/>
<dbReference type="PROSITE" id="PS50928">
    <property type="entry name" value="ABC_TM1"/>
    <property type="match status" value="1"/>
</dbReference>
<dbReference type="PANTHER" id="PTHR30177">
    <property type="entry name" value="GLYCINE BETAINE/L-PROLINE TRANSPORT SYSTEM PERMEASE PROTEIN PROW"/>
    <property type="match status" value="1"/>
</dbReference>
<evidence type="ECO:0000313" key="9">
    <source>
        <dbReference type="EMBL" id="AFG37183.1"/>
    </source>
</evidence>
<dbReference type="STRING" id="889378.Spiaf_1096"/>
<dbReference type="HOGENOM" id="CLU_046113_3_0_12"/>
<dbReference type="PATRIC" id="fig|889378.3.peg.1097"/>
<dbReference type="Proteomes" id="UP000007383">
    <property type="component" value="Chromosome"/>
</dbReference>
<reference evidence="10" key="1">
    <citation type="journal article" date="2013" name="Stand. Genomic Sci.">
        <title>Complete genome sequence of the halophilic bacterium Spirochaeta africana type strain (Z-7692(T)) from the alkaline Lake Magadi in the East African Rift.</title>
        <authorList>
            <person name="Liolos K."/>
            <person name="Abt B."/>
            <person name="Scheuner C."/>
            <person name="Teshima H."/>
            <person name="Held B."/>
            <person name="Lapidus A."/>
            <person name="Nolan M."/>
            <person name="Lucas S."/>
            <person name="Deshpande S."/>
            <person name="Cheng J.F."/>
            <person name="Tapia R."/>
            <person name="Goodwin L.A."/>
            <person name="Pitluck S."/>
            <person name="Pagani I."/>
            <person name="Ivanova N."/>
            <person name="Mavromatis K."/>
            <person name="Mikhailova N."/>
            <person name="Huntemann M."/>
            <person name="Pati A."/>
            <person name="Chen A."/>
            <person name="Palaniappan K."/>
            <person name="Land M."/>
            <person name="Rohde M."/>
            <person name="Tindall B.J."/>
            <person name="Detter J.C."/>
            <person name="Goker M."/>
            <person name="Bristow J."/>
            <person name="Eisen J.A."/>
            <person name="Markowitz V."/>
            <person name="Hugenholtz P."/>
            <person name="Woyke T."/>
            <person name="Klenk H.P."/>
            <person name="Kyrpides N.C."/>
        </authorList>
    </citation>
    <scope>NUCLEOTIDE SEQUENCE</scope>
    <source>
        <strain evidence="10">ATCC 700263 / DSM 8902 / Z-7692</strain>
    </source>
</reference>
<evidence type="ECO:0000259" key="8">
    <source>
        <dbReference type="PROSITE" id="PS50928"/>
    </source>
</evidence>
<feature type="transmembrane region" description="Helical" evidence="6">
    <location>
        <begin position="204"/>
        <end position="227"/>
    </location>
</feature>
<accession>H9UI40</accession>
<evidence type="ECO:0000256" key="3">
    <source>
        <dbReference type="ARBA" id="ARBA00022692"/>
    </source>
</evidence>
<dbReference type="AlphaFoldDB" id="H9UI40"/>
<name>H9UI40_SPIAZ</name>
<dbReference type="CDD" id="cd06261">
    <property type="entry name" value="TM_PBP2"/>
    <property type="match status" value="1"/>
</dbReference>
<keyword evidence="3 6" id="KW-0812">Transmembrane</keyword>
<feature type="domain" description="ABC transmembrane type-1" evidence="8">
    <location>
        <begin position="166"/>
        <end position="366"/>
    </location>
</feature>